<protein>
    <submittedName>
        <fullName evidence="6">Flagellar hook-length control protein FliK</fullName>
    </submittedName>
</protein>
<dbReference type="Proteomes" id="UP001202117">
    <property type="component" value="Unassembled WGS sequence"/>
</dbReference>
<evidence type="ECO:0000256" key="4">
    <source>
        <dbReference type="SAM" id="MobiDB-lite"/>
    </source>
</evidence>
<feature type="compositionally biased region" description="Low complexity" evidence="4">
    <location>
        <begin position="230"/>
        <end position="242"/>
    </location>
</feature>
<evidence type="ECO:0000256" key="1">
    <source>
        <dbReference type="ARBA" id="ARBA00003944"/>
    </source>
</evidence>
<evidence type="ECO:0000313" key="7">
    <source>
        <dbReference type="Proteomes" id="UP001202117"/>
    </source>
</evidence>
<keyword evidence="3" id="KW-1005">Bacterial flagellum biogenesis</keyword>
<comment type="caution">
    <text evidence="6">The sequence shown here is derived from an EMBL/GenBank/DDBJ whole genome shotgun (WGS) entry which is preliminary data.</text>
</comment>
<dbReference type="PANTHER" id="PTHR37533">
    <property type="entry name" value="FLAGELLAR HOOK-LENGTH CONTROL PROTEIN"/>
    <property type="match status" value="1"/>
</dbReference>
<feature type="compositionally biased region" description="Low complexity" evidence="4">
    <location>
        <begin position="264"/>
        <end position="280"/>
    </location>
</feature>
<dbReference type="RefSeq" id="WP_240567726.1">
    <property type="nucleotide sequence ID" value="NZ_JAKVPY010000007.1"/>
</dbReference>
<reference evidence="6 7" key="1">
    <citation type="submission" date="2022-02" db="EMBL/GenBank/DDBJ databases">
        <title>Halomonas fukangensis sp. nov., a halophilic bacterium isolated from a bulk soil of Kalidium foliatum at Fukang.</title>
        <authorList>
            <person name="Huang Y."/>
        </authorList>
    </citation>
    <scope>NUCLEOTIDE SEQUENCE [LARGE SCALE GENOMIC DNA]</scope>
    <source>
        <strain evidence="6 7">EGI 63088</strain>
    </source>
</reference>
<keyword evidence="6" id="KW-0966">Cell projection</keyword>
<evidence type="ECO:0000259" key="5">
    <source>
        <dbReference type="Pfam" id="PF02120"/>
    </source>
</evidence>
<name>A0ABS9RSZ7_9GAMM</name>
<dbReference type="Gene3D" id="3.30.750.140">
    <property type="match status" value="1"/>
</dbReference>
<keyword evidence="6" id="KW-0969">Cilium</keyword>
<dbReference type="PRINTS" id="PR01007">
    <property type="entry name" value="FLGHOOKFLIK"/>
</dbReference>
<dbReference type="EMBL" id="JAKVPY010000007">
    <property type="protein sequence ID" value="MCH4562954.1"/>
    <property type="molecule type" value="Genomic_DNA"/>
</dbReference>
<dbReference type="CDD" id="cd17470">
    <property type="entry name" value="T3SS_Flik_C"/>
    <property type="match status" value="1"/>
</dbReference>
<feature type="domain" description="Flagellar hook-length control protein-like C-terminal" evidence="5">
    <location>
        <begin position="313"/>
        <end position="388"/>
    </location>
</feature>
<sequence length="435" mass="43770">MDIPLLLASAPGQGPTPAGPSNPGAKGDFALALTRAGKPGTDAQALTARDQPATAAERHLGVAAGGEFDLAPGSLEVMMQALGEGTPAEGGDARLAEIAERLALIEGAGRDDATLPADDLAERALDTEALAVRIAAIEAAEVPPEAAPGHPPETVLADAGAWPTLAGQALQNAPSDAPRAEARPAIRTERHDPMAGEPPRPERQAAPQALETIRAASERGAAPRPEPLPSAQSTTQATAQAARGDTLPTAAESRSAEPRGESFAALLGGQPSGAAAAGTPGAAPVALPAPLASPAWPQQFTQQVGQQLVMLGQRGGEQRVELHLNPAELGPLTVSLKVNEQAAQAQFLSAHAPVRSAVEQAIPQLREALAEQGISLGEASVGEQSRDGAARDFAGRGMAGGGLAVEPGDEIEGPGASAPAVAADIALDGRVDLYA</sequence>
<evidence type="ECO:0000256" key="3">
    <source>
        <dbReference type="ARBA" id="ARBA00022795"/>
    </source>
</evidence>
<comment type="function">
    <text evidence="1">Controls the length of the flagellar hook.</text>
</comment>
<dbReference type="InterPro" id="IPR021136">
    <property type="entry name" value="Flagellar_hook_control-like_C"/>
</dbReference>
<gene>
    <name evidence="6" type="ORF">MKP05_07405</name>
</gene>
<evidence type="ECO:0000313" key="6">
    <source>
        <dbReference type="EMBL" id="MCH4562954.1"/>
    </source>
</evidence>
<keyword evidence="6" id="KW-0282">Flagellum</keyword>
<dbReference type="InterPro" id="IPR052563">
    <property type="entry name" value="FliK"/>
</dbReference>
<keyword evidence="7" id="KW-1185">Reference proteome</keyword>
<organism evidence="6 7">
    <name type="scientific">Halomonas flagellata</name>
    <dbReference type="NCBI Taxonomy" id="2920385"/>
    <lineage>
        <taxon>Bacteria</taxon>
        <taxon>Pseudomonadati</taxon>
        <taxon>Pseudomonadota</taxon>
        <taxon>Gammaproteobacteria</taxon>
        <taxon>Oceanospirillales</taxon>
        <taxon>Halomonadaceae</taxon>
        <taxon>Halomonas</taxon>
    </lineage>
</organism>
<proteinExistence type="inferred from homology"/>
<evidence type="ECO:0000256" key="2">
    <source>
        <dbReference type="ARBA" id="ARBA00009149"/>
    </source>
</evidence>
<dbReference type="InterPro" id="IPR001635">
    <property type="entry name" value="Flag_hook_Flik"/>
</dbReference>
<dbReference type="PANTHER" id="PTHR37533:SF2">
    <property type="entry name" value="FLAGELLAR HOOK-LENGTH CONTROL PROTEIN"/>
    <property type="match status" value="1"/>
</dbReference>
<feature type="region of interest" description="Disordered" evidence="4">
    <location>
        <begin position="1"/>
        <end position="28"/>
    </location>
</feature>
<dbReference type="Pfam" id="PF02120">
    <property type="entry name" value="Flg_hook"/>
    <property type="match status" value="1"/>
</dbReference>
<accession>A0ABS9RSZ7</accession>
<feature type="region of interest" description="Disordered" evidence="4">
    <location>
        <begin position="170"/>
        <end position="280"/>
    </location>
</feature>
<comment type="similarity">
    <text evidence="2">Belongs to the FliK family.</text>
</comment>
<feature type="compositionally biased region" description="Basic and acidic residues" evidence="4">
    <location>
        <begin position="178"/>
        <end position="203"/>
    </location>
</feature>
<dbReference type="InterPro" id="IPR038610">
    <property type="entry name" value="FliK-like_C_sf"/>
</dbReference>